<protein>
    <submittedName>
        <fullName evidence="7">PTB domain-containing engulfment adapter protein 1</fullName>
    </submittedName>
</protein>
<dbReference type="GO" id="GO:0043277">
    <property type="term" value="P:apoptotic cell clearance"/>
    <property type="evidence" value="ECO:0007669"/>
    <property type="project" value="UniProtKB-ARBA"/>
</dbReference>
<dbReference type="SUPFAM" id="SSF50729">
    <property type="entry name" value="PH domain-like"/>
    <property type="match status" value="1"/>
</dbReference>
<gene>
    <name evidence="7" type="primary">GULP1</name>
    <name evidence="7" type="ORF">DERF_008494</name>
</gene>
<dbReference type="GO" id="GO:0005737">
    <property type="term" value="C:cytoplasm"/>
    <property type="evidence" value="ECO:0007669"/>
    <property type="project" value="UniProtKB-SubCell"/>
</dbReference>
<dbReference type="PANTHER" id="PTHR11232:SF77">
    <property type="entry name" value="GULP PTB DOMAIN CONTAINING ENGULFMENT ADAPTOR 1"/>
    <property type="match status" value="1"/>
</dbReference>
<dbReference type="InterPro" id="IPR006020">
    <property type="entry name" value="PTB/PI_dom"/>
</dbReference>
<feature type="compositionally biased region" description="Polar residues" evidence="5">
    <location>
        <begin position="389"/>
        <end position="406"/>
    </location>
</feature>
<reference evidence="7" key="1">
    <citation type="submission" date="2013-05" db="EMBL/GenBank/DDBJ databases">
        <authorList>
            <person name="Yim A.K.Y."/>
            <person name="Chan T.F."/>
            <person name="Ji K.M."/>
            <person name="Liu X.Y."/>
            <person name="Zhou J.W."/>
            <person name="Li R.Q."/>
            <person name="Yang K.Y."/>
            <person name="Li J."/>
            <person name="Li M."/>
            <person name="Law P.T.W."/>
            <person name="Wu Y.L."/>
            <person name="Cai Z.L."/>
            <person name="Qin H."/>
            <person name="Bao Y."/>
            <person name="Leung R.K.K."/>
            <person name="Ng P.K.S."/>
            <person name="Zou J."/>
            <person name="Zhong X.J."/>
            <person name="Ran P.X."/>
            <person name="Zhong N.S."/>
            <person name="Liu Z.G."/>
            <person name="Tsui S.K.W."/>
        </authorList>
    </citation>
    <scope>NUCLEOTIDE SEQUENCE</scope>
    <source>
        <strain evidence="7">Derf</strain>
        <tissue evidence="7">Whole organism</tissue>
    </source>
</reference>
<feature type="compositionally biased region" description="Polar residues" evidence="5">
    <location>
        <begin position="75"/>
        <end position="84"/>
    </location>
</feature>
<reference evidence="7" key="2">
    <citation type="journal article" date="2022" name="Res Sq">
        <title>Comparative Genomics Reveals Insights into the Divergent Evolution of Astigmatic Mites and Household Pest Adaptations.</title>
        <authorList>
            <person name="Xiong Q."/>
            <person name="Wan A.T.-Y."/>
            <person name="Liu X.-Y."/>
            <person name="Fung C.S.-H."/>
            <person name="Xiao X."/>
            <person name="Malainual N."/>
            <person name="Hou J."/>
            <person name="Wang L."/>
            <person name="Wang M."/>
            <person name="Yang K."/>
            <person name="Cui Y."/>
            <person name="Leung E."/>
            <person name="Nong W."/>
            <person name="Shin S.-K."/>
            <person name="Au S."/>
            <person name="Jeong K.Y."/>
            <person name="Chew F.T."/>
            <person name="Hui J."/>
            <person name="Leung T.F."/>
            <person name="Tungtrongchitr A."/>
            <person name="Zhong N."/>
            <person name="Liu Z."/>
            <person name="Tsui S."/>
        </authorList>
    </citation>
    <scope>NUCLEOTIDE SEQUENCE</scope>
    <source>
        <strain evidence="7">Derf</strain>
        <tissue evidence="7">Whole organism</tissue>
    </source>
</reference>
<evidence type="ECO:0000256" key="2">
    <source>
        <dbReference type="ARBA" id="ARBA00022490"/>
    </source>
</evidence>
<comment type="caution">
    <text evidence="7">The sequence shown here is derived from an EMBL/GenBank/DDBJ whole genome shotgun (WGS) entry which is preliminary data.</text>
</comment>
<dbReference type="InterPro" id="IPR011993">
    <property type="entry name" value="PH-like_dom_sf"/>
</dbReference>
<evidence type="ECO:0000256" key="1">
    <source>
        <dbReference type="ARBA" id="ARBA00004496"/>
    </source>
</evidence>
<dbReference type="SMART" id="SM00462">
    <property type="entry name" value="PTB"/>
    <property type="match status" value="1"/>
</dbReference>
<dbReference type="FunFam" id="2.30.29.30:FF:000118">
    <property type="entry name" value="GULP PTB domain containing engulfment adaptor 1"/>
    <property type="match status" value="1"/>
</dbReference>
<comment type="subcellular location">
    <subcellularLocation>
        <location evidence="1">Cytoplasm</location>
    </subcellularLocation>
</comment>
<feature type="domain" description="PID" evidence="6">
    <location>
        <begin position="160"/>
        <end position="294"/>
    </location>
</feature>
<accession>A0A922I4K5</accession>
<evidence type="ECO:0000313" key="7">
    <source>
        <dbReference type="EMBL" id="KAH9517876.1"/>
    </source>
</evidence>
<keyword evidence="2" id="KW-0963">Cytoplasm</keyword>
<dbReference type="AlphaFoldDB" id="A0A922I4K5"/>
<dbReference type="Pfam" id="PF00640">
    <property type="entry name" value="PID"/>
    <property type="match status" value="1"/>
</dbReference>
<proteinExistence type="inferred from homology"/>
<keyword evidence="3" id="KW-0581">Phagocytosis</keyword>
<feature type="compositionally biased region" description="Low complexity" evidence="5">
    <location>
        <begin position="85"/>
        <end position="145"/>
    </location>
</feature>
<dbReference type="CDD" id="cd01273">
    <property type="entry name" value="PTB_CED-6"/>
    <property type="match status" value="1"/>
</dbReference>
<feature type="compositionally biased region" description="Low complexity" evidence="5">
    <location>
        <begin position="348"/>
        <end position="368"/>
    </location>
</feature>
<evidence type="ECO:0000256" key="4">
    <source>
        <dbReference type="ARBA" id="ARBA00060944"/>
    </source>
</evidence>
<dbReference type="PANTHER" id="PTHR11232">
    <property type="entry name" value="PHOSPHOTYROSINE INTERACTION DOMAIN-CONTAINING FAMILY MEMBER"/>
    <property type="match status" value="1"/>
</dbReference>
<dbReference type="Proteomes" id="UP000790347">
    <property type="component" value="Unassembled WGS sequence"/>
</dbReference>
<feature type="region of interest" description="Disordered" evidence="5">
    <location>
        <begin position="330"/>
        <end position="379"/>
    </location>
</feature>
<dbReference type="EMBL" id="ASGP02000003">
    <property type="protein sequence ID" value="KAH9517876.1"/>
    <property type="molecule type" value="Genomic_DNA"/>
</dbReference>
<dbReference type="InterPro" id="IPR051133">
    <property type="entry name" value="Adapter_Engulfment-Domain"/>
</dbReference>
<feature type="region of interest" description="Disordered" evidence="5">
    <location>
        <begin position="75"/>
        <end position="146"/>
    </location>
</feature>
<dbReference type="PROSITE" id="PS01179">
    <property type="entry name" value="PID"/>
    <property type="match status" value="1"/>
</dbReference>
<organism evidence="7 8">
    <name type="scientific">Dermatophagoides farinae</name>
    <name type="common">American house dust mite</name>
    <dbReference type="NCBI Taxonomy" id="6954"/>
    <lineage>
        <taxon>Eukaryota</taxon>
        <taxon>Metazoa</taxon>
        <taxon>Ecdysozoa</taxon>
        <taxon>Arthropoda</taxon>
        <taxon>Chelicerata</taxon>
        <taxon>Arachnida</taxon>
        <taxon>Acari</taxon>
        <taxon>Acariformes</taxon>
        <taxon>Sarcoptiformes</taxon>
        <taxon>Astigmata</taxon>
        <taxon>Psoroptidia</taxon>
        <taxon>Analgoidea</taxon>
        <taxon>Pyroglyphidae</taxon>
        <taxon>Dermatophagoidinae</taxon>
        <taxon>Dermatophagoides</taxon>
    </lineage>
</organism>
<evidence type="ECO:0000313" key="8">
    <source>
        <dbReference type="Proteomes" id="UP000790347"/>
    </source>
</evidence>
<name>A0A922I4K5_DERFA</name>
<dbReference type="Gene3D" id="2.30.29.30">
    <property type="entry name" value="Pleckstrin-homology domain (PH domain)/Phosphotyrosine-binding domain (PTB)"/>
    <property type="match status" value="1"/>
</dbReference>
<feature type="region of interest" description="Disordered" evidence="5">
    <location>
        <begin position="387"/>
        <end position="406"/>
    </location>
</feature>
<comment type="similarity">
    <text evidence="4">Belongs to the ced-6 family.</text>
</comment>
<evidence type="ECO:0000259" key="6">
    <source>
        <dbReference type="PROSITE" id="PS01179"/>
    </source>
</evidence>
<evidence type="ECO:0000256" key="3">
    <source>
        <dbReference type="ARBA" id="ARBA00022907"/>
    </source>
</evidence>
<sequence length="589" mass="65421">MSSFDQNKVVSIFASLCFVDCQCFFLYCRATSVIFLAFHLFSNSIDIYHISYYPMRMIKHASLFKWPQTNGGASKMTNSTDSVIGTSIGSNDNGTSSSSNNSNGNGKSKQHQQSSSSSSSSSLSSQQQQQQQQQQSSSSSSTQQQKLWIHPPATLQNGHIAYLVKYFGNVEVNQPKGIDVVKESINKLKFIQPLKKSEGQKIPKVELTISVNGVAIQEPKTKKIYCQFPLHRISYCADDKNEKKFFSFIAKDSDTDKHLCFVFMSEKMSEEIILTIGQAFDLAYAKFIETSGRELEIRKQLIILQKKVCHLEEENKTLKERLRKYEPVSDSTIDIDDGHHSDNNNTKPSSLFSSSSSSSSSPLSSASSNNNKNEMNNGLDLLSDDIVNVTGNNKDSTMTNGHSMMNNKLKSTLNSVQVPPLQPPPSSSKNHRSNQQINLIDVDIECNDNTATLLNHDNLLSLNNSQSINDLFDEDFNPRAEDNKPINTNNNVPIVLANNLINNPIVVANNQNISPIDQNLLGVTISQEKDIFGCEPFHQIKKECDPFGMPQFNGSTDLDSAIDNIDKKLAEMRDGFSQGLSADGFNLDS</sequence>
<evidence type="ECO:0000256" key="5">
    <source>
        <dbReference type="SAM" id="MobiDB-lite"/>
    </source>
</evidence>
<keyword evidence="8" id="KW-1185">Reference proteome</keyword>